<dbReference type="Proteomes" id="UP000503349">
    <property type="component" value="Chromosome 22"/>
</dbReference>
<evidence type="ECO:0000313" key="2">
    <source>
        <dbReference type="Proteomes" id="UP000503349"/>
    </source>
</evidence>
<name>A0A6G1QU10_CHAAH</name>
<accession>A0A6G1QU10</accession>
<dbReference type="AlphaFoldDB" id="A0A6G1QU10"/>
<proteinExistence type="predicted"/>
<keyword evidence="2" id="KW-1185">Reference proteome</keyword>
<sequence length="98" mass="11316">MPLVFPFLLLHNGYSFLKSAPPIFAKRNYENFRASTFCSPSQIYRMLLFSKINGQYVINSPAEKIPSTSTLRLCLGDLPYRALQMLINQCCVLRKYVF</sequence>
<reference evidence="1 2" key="1">
    <citation type="submission" date="2019-02" db="EMBL/GenBank/DDBJ databases">
        <title>Opniocepnalus argus genome.</title>
        <authorList>
            <person name="Zhou C."/>
            <person name="Xiao S."/>
        </authorList>
    </citation>
    <scope>NUCLEOTIDE SEQUENCE [LARGE SCALE GENOMIC DNA]</scope>
    <source>
        <strain evidence="1">OARG1902GOOAL</strain>
        <tissue evidence="1">Muscle</tissue>
    </source>
</reference>
<reference evidence="2" key="2">
    <citation type="submission" date="2019-02" db="EMBL/GenBank/DDBJ databases">
        <title>Opniocepnalus argus Var Kimnra genome.</title>
        <authorList>
            <person name="Zhou C."/>
            <person name="Xiao S."/>
        </authorList>
    </citation>
    <scope>NUCLEOTIDE SEQUENCE [LARGE SCALE GENOMIC DNA]</scope>
</reference>
<dbReference type="EMBL" id="CM015733">
    <property type="protein sequence ID" value="KAF3705783.1"/>
    <property type="molecule type" value="Genomic_DNA"/>
</dbReference>
<gene>
    <name evidence="1" type="ORF">EXN66_Car021474</name>
</gene>
<protein>
    <submittedName>
        <fullName evidence="1">Uncharacterized protein</fullName>
    </submittedName>
</protein>
<organism evidence="1 2">
    <name type="scientific">Channa argus</name>
    <name type="common">Northern snakehead</name>
    <name type="synonym">Ophicephalus argus</name>
    <dbReference type="NCBI Taxonomy" id="215402"/>
    <lineage>
        <taxon>Eukaryota</taxon>
        <taxon>Metazoa</taxon>
        <taxon>Chordata</taxon>
        <taxon>Craniata</taxon>
        <taxon>Vertebrata</taxon>
        <taxon>Euteleostomi</taxon>
        <taxon>Actinopterygii</taxon>
        <taxon>Neopterygii</taxon>
        <taxon>Teleostei</taxon>
        <taxon>Neoteleostei</taxon>
        <taxon>Acanthomorphata</taxon>
        <taxon>Anabantaria</taxon>
        <taxon>Anabantiformes</taxon>
        <taxon>Channoidei</taxon>
        <taxon>Channidae</taxon>
        <taxon>Channa</taxon>
    </lineage>
</organism>
<evidence type="ECO:0000313" key="1">
    <source>
        <dbReference type="EMBL" id="KAF3705783.1"/>
    </source>
</evidence>